<evidence type="ECO:0000313" key="4">
    <source>
        <dbReference type="Proteomes" id="UP000559404"/>
    </source>
</evidence>
<dbReference type="Pfam" id="PF04264">
    <property type="entry name" value="YceI"/>
    <property type="match status" value="1"/>
</dbReference>
<dbReference type="RefSeq" id="WP_181758558.1">
    <property type="nucleotide sequence ID" value="NZ_BMCR01000001.1"/>
</dbReference>
<feature type="domain" description="Lipid/polyisoprenoid-binding YceI-like" evidence="2">
    <location>
        <begin position="28"/>
        <end position="186"/>
    </location>
</feature>
<comment type="caution">
    <text evidence="3">The sequence shown here is derived from an EMBL/GenBank/DDBJ whole genome shotgun (WGS) entry which is preliminary data.</text>
</comment>
<feature type="signal peptide" evidence="1">
    <location>
        <begin position="1"/>
        <end position="26"/>
    </location>
</feature>
<dbReference type="Gene3D" id="2.40.128.110">
    <property type="entry name" value="Lipid/polyisoprenoid-binding, YceI-like"/>
    <property type="match status" value="1"/>
</dbReference>
<dbReference type="EMBL" id="JACEON010000001">
    <property type="protein sequence ID" value="MBA4610174.1"/>
    <property type="molecule type" value="Genomic_DNA"/>
</dbReference>
<dbReference type="AlphaFoldDB" id="A0A838XSW6"/>
<gene>
    <name evidence="3" type="ORF">H1W37_00810</name>
</gene>
<feature type="chain" id="PRO_5032835275" evidence="1">
    <location>
        <begin position="27"/>
        <end position="187"/>
    </location>
</feature>
<dbReference type="SUPFAM" id="SSF101874">
    <property type="entry name" value="YceI-like"/>
    <property type="match status" value="1"/>
</dbReference>
<reference evidence="3 4" key="2">
    <citation type="submission" date="2020-08" db="EMBL/GenBank/DDBJ databases">
        <title>Stappia taiwanensis sp. nov., isolated from a coastal thermal spring.</title>
        <authorList>
            <person name="Kampfer P."/>
        </authorList>
    </citation>
    <scope>NUCLEOTIDE SEQUENCE [LARGE SCALE GENOMIC DNA]</scope>
    <source>
        <strain evidence="3 4">DSM 23284</strain>
    </source>
</reference>
<accession>A0A838XSW6</accession>
<keyword evidence="1" id="KW-0732">Signal</keyword>
<protein>
    <submittedName>
        <fullName evidence="3">YceI family protein</fullName>
    </submittedName>
</protein>
<dbReference type="PANTHER" id="PTHR34406:SF1">
    <property type="entry name" value="PROTEIN YCEI"/>
    <property type="match status" value="1"/>
</dbReference>
<evidence type="ECO:0000313" key="3">
    <source>
        <dbReference type="EMBL" id="MBA4610174.1"/>
    </source>
</evidence>
<dbReference type="Proteomes" id="UP000559404">
    <property type="component" value="Unassembled WGS sequence"/>
</dbReference>
<dbReference type="InterPro" id="IPR007372">
    <property type="entry name" value="Lipid/polyisoprenoid-bd_YceI"/>
</dbReference>
<evidence type="ECO:0000256" key="1">
    <source>
        <dbReference type="SAM" id="SignalP"/>
    </source>
</evidence>
<dbReference type="SMART" id="SM00867">
    <property type="entry name" value="YceI"/>
    <property type="match status" value="1"/>
</dbReference>
<keyword evidence="4" id="KW-1185">Reference proteome</keyword>
<dbReference type="PANTHER" id="PTHR34406">
    <property type="entry name" value="PROTEIN YCEI"/>
    <property type="match status" value="1"/>
</dbReference>
<dbReference type="InterPro" id="IPR036761">
    <property type="entry name" value="TTHA0802/YceI-like_sf"/>
</dbReference>
<proteinExistence type="predicted"/>
<name>A0A838XSW6_9HYPH</name>
<reference evidence="3 4" key="1">
    <citation type="submission" date="2020-07" db="EMBL/GenBank/DDBJ databases">
        <authorList>
            <person name="Li M."/>
        </authorList>
    </citation>
    <scope>NUCLEOTIDE SEQUENCE [LARGE SCALE GENOMIC DNA]</scope>
    <source>
        <strain evidence="3 4">DSM 23284</strain>
    </source>
</reference>
<organism evidence="3 4">
    <name type="scientific">Stappia taiwanensis</name>
    <dbReference type="NCBI Taxonomy" id="992267"/>
    <lineage>
        <taxon>Bacteria</taxon>
        <taxon>Pseudomonadati</taxon>
        <taxon>Pseudomonadota</taxon>
        <taxon>Alphaproteobacteria</taxon>
        <taxon>Hyphomicrobiales</taxon>
        <taxon>Stappiaceae</taxon>
        <taxon>Stappia</taxon>
    </lineage>
</organism>
<sequence>MRAPSALTRLLFAGTALVLAALPAAASDWTVEPGASSLSFTAQQGESPVKGTFATWSAQIRLDPADLANASIRAEIETGSATTGQMQIDQTLPSEAWFNVAAFPKAVFVSDSITATGGDSYAAEGRLTIKDREQPLTLPFTLTIDGDTAHATAEVSLMRMLFGIGADIPAATVADAVTVRLDITATR</sequence>
<evidence type="ECO:0000259" key="2">
    <source>
        <dbReference type="SMART" id="SM00867"/>
    </source>
</evidence>